<sequence length="151" mass="15908">INADSMGALARELRYTDVSALYTAVGEGHVSARHVVQRLLAQFGGDDAAEDELAERSTPLTMPVRQRSTDDTGVAVPGAPGTLTKLAKCCTPVPGDTIMGFVTRGGGVSVHRTDCTNAASLQQQSERIIEVNWAPSPSSVFLVAIQVEALD</sequence>
<dbReference type="Pfam" id="PF19296">
    <property type="entry name" value="RelA_AH_RIS"/>
    <property type="match status" value="1"/>
</dbReference>
<evidence type="ECO:0000313" key="2">
    <source>
        <dbReference type="EMBL" id="MDT0551022.1"/>
    </source>
</evidence>
<dbReference type="InterPro" id="IPR045600">
    <property type="entry name" value="RelA/SpoT_AH_RIS"/>
</dbReference>
<keyword evidence="3" id="KW-1185">Reference proteome</keyword>
<feature type="non-terminal residue" evidence="2">
    <location>
        <position position="151"/>
    </location>
</feature>
<dbReference type="EMBL" id="JAVRFD010000682">
    <property type="protein sequence ID" value="MDT0551022.1"/>
    <property type="molecule type" value="Genomic_DNA"/>
</dbReference>
<name>A0ABU2XZ11_9ACTN</name>
<reference evidence="2" key="1">
    <citation type="submission" date="2024-05" db="EMBL/GenBank/DDBJ databases">
        <title>30 novel species of actinomycetes from the DSMZ collection.</title>
        <authorList>
            <person name="Nouioui I."/>
        </authorList>
    </citation>
    <scope>NUCLEOTIDE SEQUENCE</scope>
    <source>
        <strain evidence="2">DSM 41529</strain>
    </source>
</reference>
<protein>
    <submittedName>
        <fullName evidence="2">DUF5913 domain-containing protein</fullName>
    </submittedName>
</protein>
<gene>
    <name evidence="2" type="ORF">RND15_51580</name>
</gene>
<feature type="domain" description="RelA/SpoT AH and RIS" evidence="1">
    <location>
        <begin position="4"/>
        <end position="127"/>
    </location>
</feature>
<organism evidence="2 3">
    <name type="scientific">Streptomyces lonegramiae</name>
    <dbReference type="NCBI Taxonomy" id="3075524"/>
    <lineage>
        <taxon>Bacteria</taxon>
        <taxon>Bacillati</taxon>
        <taxon>Actinomycetota</taxon>
        <taxon>Actinomycetes</taxon>
        <taxon>Kitasatosporales</taxon>
        <taxon>Streptomycetaceae</taxon>
        <taxon>Streptomyces</taxon>
    </lineage>
</organism>
<accession>A0ABU2XZ11</accession>
<evidence type="ECO:0000259" key="1">
    <source>
        <dbReference type="Pfam" id="PF19296"/>
    </source>
</evidence>
<dbReference type="Proteomes" id="UP001180754">
    <property type="component" value="Unassembled WGS sequence"/>
</dbReference>
<comment type="caution">
    <text evidence="2">The sequence shown here is derived from an EMBL/GenBank/DDBJ whole genome shotgun (WGS) entry which is preliminary data.</text>
</comment>
<feature type="non-terminal residue" evidence="2">
    <location>
        <position position="1"/>
    </location>
</feature>
<proteinExistence type="predicted"/>
<evidence type="ECO:0000313" key="3">
    <source>
        <dbReference type="Proteomes" id="UP001180754"/>
    </source>
</evidence>